<dbReference type="GO" id="GO:0016787">
    <property type="term" value="F:hydrolase activity"/>
    <property type="evidence" value="ECO:0007669"/>
    <property type="project" value="UniProtKB-KW"/>
</dbReference>
<dbReference type="GO" id="GO:0007283">
    <property type="term" value="P:spermatogenesis"/>
    <property type="evidence" value="ECO:0007669"/>
    <property type="project" value="UniProtKB-KW"/>
</dbReference>
<dbReference type="Proteomes" id="UP001430953">
    <property type="component" value="Unassembled WGS sequence"/>
</dbReference>
<dbReference type="CDD" id="cd18791">
    <property type="entry name" value="SF2_C_RHA"/>
    <property type="match status" value="1"/>
</dbReference>
<evidence type="ECO:0000256" key="12">
    <source>
        <dbReference type="ARBA" id="ARBA00022871"/>
    </source>
</evidence>
<dbReference type="EMBL" id="JADYXP020000018">
    <property type="protein sequence ID" value="KAL0106289.1"/>
    <property type="molecule type" value="Genomic_DNA"/>
</dbReference>
<dbReference type="SMART" id="SM00847">
    <property type="entry name" value="HA2"/>
    <property type="match status" value="1"/>
</dbReference>
<keyword evidence="6" id="KW-0963">Cytoplasm</keyword>
<comment type="subcellular location">
    <subcellularLocation>
        <location evidence="1">Cytoplasm</location>
    </subcellularLocation>
</comment>
<dbReference type="SUPFAM" id="SSF63748">
    <property type="entry name" value="Tudor/PWWP/MBT"/>
    <property type="match status" value="1"/>
</dbReference>
<dbReference type="PROSITE" id="PS51194">
    <property type="entry name" value="HELICASE_CTER"/>
    <property type="match status" value="1"/>
</dbReference>
<feature type="domain" description="Helicase C-terminal" evidence="17">
    <location>
        <begin position="312"/>
        <end position="488"/>
    </location>
</feature>
<dbReference type="SUPFAM" id="SSF52540">
    <property type="entry name" value="P-loop containing nucleoside triphosphate hydrolases"/>
    <property type="match status" value="1"/>
</dbReference>
<dbReference type="PANTHER" id="PTHR18934:SF113">
    <property type="entry name" value="ATP-DEPENDENT RNA HELICASE TDRD9"/>
    <property type="match status" value="1"/>
</dbReference>
<evidence type="ECO:0000256" key="4">
    <source>
        <dbReference type="ARBA" id="ARBA00013352"/>
    </source>
</evidence>
<dbReference type="Gene3D" id="3.40.50.300">
    <property type="entry name" value="P-loop containing nucleotide triphosphate hydrolases"/>
    <property type="match status" value="2"/>
</dbReference>
<dbReference type="EC" id="3.6.4.13" evidence="3"/>
<dbReference type="InterPro" id="IPR007502">
    <property type="entry name" value="Helicase-assoc_dom"/>
</dbReference>
<evidence type="ECO:0000256" key="5">
    <source>
        <dbReference type="ARBA" id="ARBA00022473"/>
    </source>
</evidence>
<dbReference type="SMART" id="SM00490">
    <property type="entry name" value="HELICc"/>
    <property type="match status" value="1"/>
</dbReference>
<evidence type="ECO:0000256" key="7">
    <source>
        <dbReference type="ARBA" id="ARBA00022741"/>
    </source>
</evidence>
<comment type="catalytic activity">
    <reaction evidence="15">
        <text>ATP + H2O = ADP + phosphate + H(+)</text>
        <dbReference type="Rhea" id="RHEA:13065"/>
        <dbReference type="ChEBI" id="CHEBI:15377"/>
        <dbReference type="ChEBI" id="CHEBI:15378"/>
        <dbReference type="ChEBI" id="CHEBI:30616"/>
        <dbReference type="ChEBI" id="CHEBI:43474"/>
        <dbReference type="ChEBI" id="CHEBI:456216"/>
        <dbReference type="EC" id="3.6.4.13"/>
    </reaction>
</comment>
<dbReference type="GO" id="GO:0030154">
    <property type="term" value="P:cell differentiation"/>
    <property type="evidence" value="ECO:0007669"/>
    <property type="project" value="UniProtKB-KW"/>
</dbReference>
<evidence type="ECO:0000256" key="11">
    <source>
        <dbReference type="ARBA" id="ARBA00022840"/>
    </source>
</evidence>
<comment type="caution">
    <text evidence="18">The sequence shown here is derived from an EMBL/GenBank/DDBJ whole genome shotgun (WGS) entry which is preliminary data.</text>
</comment>
<accession>A0AAW2EV10</accession>
<gene>
    <name evidence="18" type="ORF">PUN28_016183</name>
</gene>
<evidence type="ECO:0000256" key="6">
    <source>
        <dbReference type="ARBA" id="ARBA00022490"/>
    </source>
</evidence>
<evidence type="ECO:0000313" key="18">
    <source>
        <dbReference type="EMBL" id="KAL0106289.1"/>
    </source>
</evidence>
<dbReference type="Pfam" id="PF00567">
    <property type="entry name" value="TUDOR"/>
    <property type="match status" value="1"/>
</dbReference>
<dbReference type="PANTHER" id="PTHR18934">
    <property type="entry name" value="ATP-DEPENDENT RNA HELICASE"/>
    <property type="match status" value="1"/>
</dbReference>
<evidence type="ECO:0000256" key="15">
    <source>
        <dbReference type="ARBA" id="ARBA00047984"/>
    </source>
</evidence>
<dbReference type="PROSITE" id="PS51192">
    <property type="entry name" value="HELICASE_ATP_BIND_1"/>
    <property type="match status" value="1"/>
</dbReference>
<dbReference type="InterPro" id="IPR001650">
    <property type="entry name" value="Helicase_C-like"/>
</dbReference>
<evidence type="ECO:0000256" key="2">
    <source>
        <dbReference type="ARBA" id="ARBA00008792"/>
    </source>
</evidence>
<keyword evidence="9" id="KW-0378">Hydrolase</keyword>
<evidence type="ECO:0000256" key="1">
    <source>
        <dbReference type="ARBA" id="ARBA00004496"/>
    </source>
</evidence>
<evidence type="ECO:0000256" key="3">
    <source>
        <dbReference type="ARBA" id="ARBA00012552"/>
    </source>
</evidence>
<proteinExistence type="inferred from homology"/>
<evidence type="ECO:0000259" key="16">
    <source>
        <dbReference type="PROSITE" id="PS51192"/>
    </source>
</evidence>
<dbReference type="GO" id="GO:0051321">
    <property type="term" value="P:meiotic cell cycle"/>
    <property type="evidence" value="ECO:0007669"/>
    <property type="project" value="UniProtKB-KW"/>
</dbReference>
<keyword evidence="13" id="KW-0943">RNA-mediated gene silencing</keyword>
<dbReference type="Pfam" id="PF00271">
    <property type="entry name" value="Helicase_C"/>
    <property type="match status" value="1"/>
</dbReference>
<reference evidence="18 19" key="1">
    <citation type="submission" date="2023-03" db="EMBL/GenBank/DDBJ databases">
        <title>High recombination rates correlate with genetic variation in Cardiocondyla obscurior ants.</title>
        <authorList>
            <person name="Errbii M."/>
        </authorList>
    </citation>
    <scope>NUCLEOTIDE SEQUENCE [LARGE SCALE GENOMIC DNA]</scope>
    <source>
        <strain evidence="18">Alpha-2009</strain>
        <tissue evidence="18">Whole body</tissue>
    </source>
</reference>
<keyword evidence="5" id="KW-0217">Developmental protein</keyword>
<dbReference type="InterPro" id="IPR011545">
    <property type="entry name" value="DEAD/DEAH_box_helicase_dom"/>
</dbReference>
<dbReference type="GO" id="GO:0031047">
    <property type="term" value="P:regulatory ncRNA-mediated gene silencing"/>
    <property type="evidence" value="ECO:0007669"/>
    <property type="project" value="UniProtKB-KW"/>
</dbReference>
<evidence type="ECO:0000256" key="8">
    <source>
        <dbReference type="ARBA" id="ARBA00022782"/>
    </source>
</evidence>
<dbReference type="Gene3D" id="1.20.120.1080">
    <property type="match status" value="1"/>
</dbReference>
<keyword evidence="8" id="KW-0221">Differentiation</keyword>
<organism evidence="18 19">
    <name type="scientific">Cardiocondyla obscurior</name>
    <dbReference type="NCBI Taxonomy" id="286306"/>
    <lineage>
        <taxon>Eukaryota</taxon>
        <taxon>Metazoa</taxon>
        <taxon>Ecdysozoa</taxon>
        <taxon>Arthropoda</taxon>
        <taxon>Hexapoda</taxon>
        <taxon>Insecta</taxon>
        <taxon>Pterygota</taxon>
        <taxon>Neoptera</taxon>
        <taxon>Endopterygota</taxon>
        <taxon>Hymenoptera</taxon>
        <taxon>Apocrita</taxon>
        <taxon>Aculeata</taxon>
        <taxon>Formicoidea</taxon>
        <taxon>Formicidae</taxon>
        <taxon>Myrmicinae</taxon>
        <taxon>Cardiocondyla</taxon>
    </lineage>
</organism>
<dbReference type="GO" id="GO:0005737">
    <property type="term" value="C:cytoplasm"/>
    <property type="evidence" value="ECO:0007669"/>
    <property type="project" value="UniProtKB-SubCell"/>
</dbReference>
<evidence type="ECO:0000256" key="14">
    <source>
        <dbReference type="ARBA" id="ARBA00023254"/>
    </source>
</evidence>
<dbReference type="SMART" id="SM00487">
    <property type="entry name" value="DEXDc"/>
    <property type="match status" value="1"/>
</dbReference>
<dbReference type="InterPro" id="IPR014001">
    <property type="entry name" value="Helicase_ATP-bd"/>
</dbReference>
<dbReference type="Gene3D" id="2.30.30.140">
    <property type="match status" value="1"/>
</dbReference>
<sequence length="1391" mass="161782">MATSNEMDNCYLQSTCEESYVKDYSEKEVEEYLKYINIRDEKQKEESKLDITFQELEENQQKCYTKDIHQAYNLTCNPKSNDLSVLSMKNKILSIIEAHSVVIIQGPTGCGKTTQIPQFILENNMKKKLNCNIIVTQPRRIAAMSIAKRVCYEKGWDLGDLVGYQVSMRKEYSSATRLIYCTTEILLQYLISTKHMLEFTHIILDEIHERDQNLDFLLLVVKRLLQTNSKQVKVILMSATIDVTKFAKYFSIKIENNLFPAPIIKIPEKRNFDVRIFYLDEIENLGSIPEVSASDPKVTVDMIQFCSLIIGALDDIDSNDDKKNSNFPQRHAVLIFLPGLYEIEELYNYLSTFHTKLWDLTILHSLVSDDNEQNRVFQKPPDKYRRIILSTNIAESSITVPDVKYVIDFCLVKLLVANPTTYYQSLQLSWASKANCIQRAGRTGRVTDGRVFRLIPKAFYDNILEEYSVPEILRAPLANVVLRTKLLDLDEPRIILSHSLDPPSLSNIANTILNLKEVGALVDEDDSYQLFDGKLTKIGEIMAHLPFNIRISKLILLGYIFGVLRDAIILAASMTVKDIFSLEQCHSTISSYTTRKHWAYNSDSDCIAALHVYKMWQNERANRRLNTYHAEKMWCQRNGFQPKVLRELDVLVNEITKRLATLGITESVGVNKVIWQGTDRDFVLQVILAGAFYPNYFVKRLESQEAYKENVTKTLNVCDPMKTVYLRGWPRDQPGYLYAKKFQEIFSKHIGIPEKQIAISFDESQRIYIQFREKETAIDDSLQNIPMSVYQAIMMKQCNIPIEIKLLDAYEANKRAKSHDLHKFKRYLFFQRNIKKTETNILKVRPRLPGLNVTSIPLFIQTVVSPGYFWANVNDDITRNELRFIEETLNKYPLKRIISIPKILTMIAAPIEKNNSLTYHRAIIKEFISEVGELVDIFFVDYGHFSRMRFSDLREIDNYRVLETPPLAFACNLAFLRPSNQNNRQQWSEKSKNYFETQIKENKEILGKIYSVVDSVINLELIVVNEKGEEFNVNDGLIRKGYAVKKEESVLSIHNHELRVNDVVSRMSAEEIDFYEKEQYDKYLLQYPDPPKEEECKFNVKLQGPFSPLEMRLSHMTLGGKIKKISIESKSVNYILLDNDLNQSRRLLVTQSISESNYTDTLILRNTTFLPNIPGLAALITLIFTPRMELRCNPRRTYYTGALCGLGPIDNRTSRGRFSDHDIPIQFDVDITMDDIKEINILRHWMNTGLELNDSNDENIIMCQNKIQYILLNLRDKRRKHRDLEDDEIDHRNNYWNLYKRCYFLSIQESAKKYNFYPPHKALELRETNEQKEEMIKHLSQLERLAHEDACKMRNVVVSCNLCKKKTIGLIELQGHLYSQEHIEQQAALYK</sequence>
<evidence type="ECO:0000313" key="19">
    <source>
        <dbReference type="Proteomes" id="UP001430953"/>
    </source>
</evidence>
<dbReference type="InterPro" id="IPR002999">
    <property type="entry name" value="Tudor"/>
</dbReference>
<dbReference type="GO" id="GO:0003723">
    <property type="term" value="F:RNA binding"/>
    <property type="evidence" value="ECO:0007669"/>
    <property type="project" value="TreeGrafter"/>
</dbReference>
<keyword evidence="11" id="KW-0067">ATP-binding</keyword>
<keyword evidence="10" id="KW-0347">Helicase</keyword>
<dbReference type="Gene3D" id="2.40.50.90">
    <property type="match status" value="1"/>
</dbReference>
<evidence type="ECO:0000256" key="13">
    <source>
        <dbReference type="ARBA" id="ARBA00023158"/>
    </source>
</evidence>
<dbReference type="InterPro" id="IPR035437">
    <property type="entry name" value="SNase_OB-fold_sf"/>
</dbReference>
<comment type="similarity">
    <text evidence="2">Belongs to the DEAD box helicase family. DEAH subfamily.</text>
</comment>
<evidence type="ECO:0000256" key="9">
    <source>
        <dbReference type="ARBA" id="ARBA00022801"/>
    </source>
</evidence>
<keyword evidence="12" id="KW-0744">Spermatogenesis</keyword>
<dbReference type="InterPro" id="IPR027417">
    <property type="entry name" value="P-loop_NTPase"/>
</dbReference>
<name>A0AAW2EV10_9HYME</name>
<dbReference type="Pfam" id="PF00270">
    <property type="entry name" value="DEAD"/>
    <property type="match status" value="1"/>
</dbReference>
<keyword evidence="7" id="KW-0547">Nucleotide-binding</keyword>
<evidence type="ECO:0000256" key="10">
    <source>
        <dbReference type="ARBA" id="ARBA00022806"/>
    </source>
</evidence>
<keyword evidence="14" id="KW-0469">Meiosis</keyword>
<dbReference type="Pfam" id="PF21010">
    <property type="entry name" value="HA2_C"/>
    <property type="match status" value="1"/>
</dbReference>
<evidence type="ECO:0000259" key="17">
    <source>
        <dbReference type="PROSITE" id="PS51194"/>
    </source>
</evidence>
<feature type="domain" description="Helicase ATP-binding" evidence="16">
    <location>
        <begin position="93"/>
        <end position="259"/>
    </location>
</feature>
<keyword evidence="19" id="KW-1185">Reference proteome</keyword>
<dbReference type="GO" id="GO:0003724">
    <property type="term" value="F:RNA helicase activity"/>
    <property type="evidence" value="ECO:0007669"/>
    <property type="project" value="UniProtKB-EC"/>
</dbReference>
<protein>
    <recommendedName>
        <fullName evidence="4">Probable ATP-dependent RNA helicase spindle-E</fullName>
        <ecNumber evidence="3">3.6.4.13</ecNumber>
    </recommendedName>
</protein>
<dbReference type="GO" id="GO:0005524">
    <property type="term" value="F:ATP binding"/>
    <property type="evidence" value="ECO:0007669"/>
    <property type="project" value="UniProtKB-KW"/>
</dbReference>